<feature type="non-terminal residue" evidence="1">
    <location>
        <position position="1"/>
    </location>
</feature>
<protein>
    <submittedName>
        <fullName evidence="1">Putative salivary lipocalin lipocalin</fullName>
    </submittedName>
</protein>
<reference evidence="1" key="1">
    <citation type="journal article" date="2017" name="Ticks Tick Borne Dis.">
        <title>An insight into the sialome of Hyalomma excavatum.</title>
        <authorList>
            <person name="Ribeiro J.M."/>
            <person name="Slovak M."/>
            <person name="Francischetti I.M."/>
        </authorList>
    </citation>
    <scope>NUCLEOTIDE SEQUENCE</scope>
    <source>
        <strain evidence="1">Samish</strain>
        <tissue evidence="1">Salivary glands</tissue>
    </source>
</reference>
<dbReference type="Pfam" id="PF02098">
    <property type="entry name" value="His_binding"/>
    <property type="match status" value="1"/>
</dbReference>
<dbReference type="AlphaFoldDB" id="A0A131XQ42"/>
<dbReference type="EMBL" id="GEFH01000099">
    <property type="protein sequence ID" value="JAP68482.1"/>
    <property type="molecule type" value="mRNA"/>
</dbReference>
<dbReference type="InterPro" id="IPR012674">
    <property type="entry name" value="Calycin"/>
</dbReference>
<dbReference type="SUPFAM" id="SSF50814">
    <property type="entry name" value="Lipocalins"/>
    <property type="match status" value="1"/>
</dbReference>
<dbReference type="Gene3D" id="2.40.128.20">
    <property type="match status" value="1"/>
</dbReference>
<accession>A0A131XQ42</accession>
<proteinExistence type="evidence at transcript level"/>
<organism evidence="1">
    <name type="scientific">Hyalomma excavatum</name>
    <dbReference type="NCBI Taxonomy" id="257692"/>
    <lineage>
        <taxon>Eukaryota</taxon>
        <taxon>Metazoa</taxon>
        <taxon>Ecdysozoa</taxon>
        <taxon>Arthropoda</taxon>
        <taxon>Chelicerata</taxon>
        <taxon>Arachnida</taxon>
        <taxon>Acari</taxon>
        <taxon>Parasitiformes</taxon>
        <taxon>Ixodida</taxon>
        <taxon>Ixodoidea</taxon>
        <taxon>Ixodidae</taxon>
        <taxon>Hyalomminae</taxon>
        <taxon>Hyalomma</taxon>
    </lineage>
</organism>
<name>A0A131XQ42_9ACAR</name>
<evidence type="ECO:0000313" key="1">
    <source>
        <dbReference type="EMBL" id="JAP68482.1"/>
    </source>
</evidence>
<dbReference type="InterPro" id="IPR002970">
    <property type="entry name" value="Tick_his-bd"/>
</dbReference>
<dbReference type="GO" id="GO:0030682">
    <property type="term" value="P:symbiont-mediated perturbation of host defenses"/>
    <property type="evidence" value="ECO:0007669"/>
    <property type="project" value="InterPro"/>
</dbReference>
<dbReference type="GO" id="GO:0043176">
    <property type="term" value="F:amine binding"/>
    <property type="evidence" value="ECO:0007669"/>
    <property type="project" value="InterPro"/>
</dbReference>
<sequence>LNSSDEGGAAESESAWGFISGIGDHMYVRYRNFNTSNSSCIMASRIALDNKNHTAENRTRWYNLTADEPRQIKSLYTTIDDTLIATQCFEPVGNLTRNYTIIHTDGHCAVVIVHHELKAAVNCKNACEMWVRQDSVDGWNTTCDEVYKAECGNRMTAVYQKTYCDKILEKIHNETKEEKPSNKC</sequence>